<protein>
    <submittedName>
        <fullName evidence="1">Uncharacterized protein</fullName>
    </submittedName>
</protein>
<name>A0A7V9YYK8_9BACL</name>
<evidence type="ECO:0000313" key="1">
    <source>
        <dbReference type="EMBL" id="MBA2870658.1"/>
    </source>
</evidence>
<reference evidence="1 2" key="1">
    <citation type="submission" date="2020-07" db="EMBL/GenBank/DDBJ databases">
        <title>Genomic Encyclopedia of Type Strains, Phase IV (KMG-IV): sequencing the most valuable type-strain genomes for metagenomic binning, comparative biology and taxonomic classification.</title>
        <authorList>
            <person name="Goeker M."/>
        </authorList>
    </citation>
    <scope>NUCLEOTIDE SEQUENCE [LARGE SCALE GENOMIC DNA]</scope>
    <source>
        <strain evidence="1 2">DSM 25220</strain>
    </source>
</reference>
<keyword evidence="2" id="KW-1185">Reference proteome</keyword>
<proteinExistence type="predicted"/>
<gene>
    <name evidence="1" type="ORF">HNQ85_000928</name>
</gene>
<sequence>MKSLQDALYNWLTIKVVADARPDDQAARETESFFAEILKNDFQITNLHITKDKAMYLITFEKDDQQKTARFPVELIEVMLEQINSEPEKYANYPT</sequence>
<comment type="caution">
    <text evidence="1">The sequence shown here is derived from an EMBL/GenBank/DDBJ whole genome shotgun (WGS) entry which is preliminary data.</text>
</comment>
<accession>A0A7V9YYK8</accession>
<dbReference type="Proteomes" id="UP000580891">
    <property type="component" value="Unassembled WGS sequence"/>
</dbReference>
<dbReference type="RefSeq" id="WP_181536566.1">
    <property type="nucleotide sequence ID" value="NZ_JACDUU010000002.1"/>
</dbReference>
<dbReference type="AlphaFoldDB" id="A0A7V9YYK8"/>
<organism evidence="1 2">
    <name type="scientific">[Anoxybacillus] calidus</name>
    <dbReference type="NCBI Taxonomy" id="575178"/>
    <lineage>
        <taxon>Bacteria</taxon>
        <taxon>Bacillati</taxon>
        <taxon>Bacillota</taxon>
        <taxon>Bacilli</taxon>
        <taxon>Bacillales</taxon>
        <taxon>Anoxybacillaceae</taxon>
        <taxon>Paranoxybacillus</taxon>
    </lineage>
</organism>
<dbReference type="EMBL" id="JACDUU010000002">
    <property type="protein sequence ID" value="MBA2870658.1"/>
    <property type="molecule type" value="Genomic_DNA"/>
</dbReference>
<evidence type="ECO:0000313" key="2">
    <source>
        <dbReference type="Proteomes" id="UP000580891"/>
    </source>
</evidence>